<feature type="chain" id="PRO_5003315329" description="Secreted protein" evidence="2">
    <location>
        <begin position="18"/>
        <end position="287"/>
    </location>
</feature>
<accession>F4RL77</accession>
<evidence type="ECO:0000256" key="2">
    <source>
        <dbReference type="SAM" id="SignalP"/>
    </source>
</evidence>
<feature type="compositionally biased region" description="Polar residues" evidence="1">
    <location>
        <begin position="78"/>
        <end position="89"/>
    </location>
</feature>
<reference evidence="4" key="1">
    <citation type="journal article" date="2011" name="Proc. Natl. Acad. Sci. U.S.A.">
        <title>Obligate biotrophy features unraveled by the genomic analysis of rust fungi.</title>
        <authorList>
            <person name="Duplessis S."/>
            <person name="Cuomo C.A."/>
            <person name="Lin Y.-C."/>
            <person name="Aerts A."/>
            <person name="Tisserant E."/>
            <person name="Veneault-Fourrey C."/>
            <person name="Joly D.L."/>
            <person name="Hacquard S."/>
            <person name="Amselem J."/>
            <person name="Cantarel B.L."/>
            <person name="Chiu R."/>
            <person name="Coutinho P.M."/>
            <person name="Feau N."/>
            <person name="Field M."/>
            <person name="Frey P."/>
            <person name="Gelhaye E."/>
            <person name="Goldberg J."/>
            <person name="Grabherr M.G."/>
            <person name="Kodira C.D."/>
            <person name="Kohler A."/>
            <person name="Kuees U."/>
            <person name="Lindquist E.A."/>
            <person name="Lucas S.M."/>
            <person name="Mago R."/>
            <person name="Mauceli E."/>
            <person name="Morin E."/>
            <person name="Murat C."/>
            <person name="Pangilinan J.L."/>
            <person name="Park R."/>
            <person name="Pearson M."/>
            <person name="Quesneville H."/>
            <person name="Rouhier N."/>
            <person name="Sakthikumar S."/>
            <person name="Salamov A.A."/>
            <person name="Schmutz J."/>
            <person name="Selles B."/>
            <person name="Shapiro H."/>
            <person name="Tanguay P."/>
            <person name="Tuskan G.A."/>
            <person name="Henrissat B."/>
            <person name="Van de Peer Y."/>
            <person name="Rouze P."/>
            <person name="Ellis J.G."/>
            <person name="Dodds P.N."/>
            <person name="Schein J.E."/>
            <person name="Zhong S."/>
            <person name="Hamelin R.C."/>
            <person name="Grigoriev I.V."/>
            <person name="Szabo L.J."/>
            <person name="Martin F."/>
        </authorList>
    </citation>
    <scope>NUCLEOTIDE SEQUENCE [LARGE SCALE GENOMIC DNA]</scope>
    <source>
        <strain evidence="4">98AG31 / pathotype 3-4-7</strain>
    </source>
</reference>
<dbReference type="GeneID" id="18930021"/>
<keyword evidence="4" id="KW-1185">Reference proteome</keyword>
<dbReference type="KEGG" id="mlr:MELLADRAFT_63075"/>
<feature type="compositionally biased region" description="Basic residues" evidence="1">
    <location>
        <begin position="160"/>
        <end position="169"/>
    </location>
</feature>
<dbReference type="Proteomes" id="UP000001072">
    <property type="component" value="Unassembled WGS sequence"/>
</dbReference>
<organism evidence="4">
    <name type="scientific">Melampsora larici-populina (strain 98AG31 / pathotype 3-4-7)</name>
    <name type="common">Poplar leaf rust fungus</name>
    <dbReference type="NCBI Taxonomy" id="747676"/>
    <lineage>
        <taxon>Eukaryota</taxon>
        <taxon>Fungi</taxon>
        <taxon>Dikarya</taxon>
        <taxon>Basidiomycota</taxon>
        <taxon>Pucciniomycotina</taxon>
        <taxon>Pucciniomycetes</taxon>
        <taxon>Pucciniales</taxon>
        <taxon>Melampsoraceae</taxon>
        <taxon>Melampsora</taxon>
    </lineage>
</organism>
<evidence type="ECO:0008006" key="5">
    <source>
        <dbReference type="Google" id="ProtNLM"/>
    </source>
</evidence>
<dbReference type="HOGENOM" id="CLU_084534_0_0_1"/>
<dbReference type="EMBL" id="GL883106">
    <property type="protein sequence ID" value="EGG06859.1"/>
    <property type="molecule type" value="Genomic_DNA"/>
</dbReference>
<feature type="region of interest" description="Disordered" evidence="1">
    <location>
        <begin position="62"/>
        <end position="96"/>
    </location>
</feature>
<dbReference type="VEuPathDB" id="FungiDB:MELLADRAFT_63075"/>
<proteinExistence type="predicted"/>
<evidence type="ECO:0000313" key="3">
    <source>
        <dbReference type="EMBL" id="EGG06859.1"/>
    </source>
</evidence>
<feature type="region of interest" description="Disordered" evidence="1">
    <location>
        <begin position="108"/>
        <end position="186"/>
    </location>
</feature>
<name>F4RL77_MELLP</name>
<gene>
    <name evidence="3" type="ORF">MELLADRAFT_63075</name>
</gene>
<dbReference type="AlphaFoldDB" id="F4RL77"/>
<evidence type="ECO:0000256" key="1">
    <source>
        <dbReference type="SAM" id="MobiDB-lite"/>
    </source>
</evidence>
<evidence type="ECO:0000313" key="4">
    <source>
        <dbReference type="Proteomes" id="UP000001072"/>
    </source>
</evidence>
<feature type="signal peptide" evidence="2">
    <location>
        <begin position="1"/>
        <end position="17"/>
    </location>
</feature>
<keyword evidence="2" id="KW-0732">Signal</keyword>
<sequence>MMTLTSVFAILSMLVWCFNVQSIKLSSLLIARKHLAMAIRICQTFNVIGDVYVGIRSTRIQDQRRRSVTPASNHDRNMNASPSSRSDTPMNDDDDQDVLALPQSRAVTPMSGYEAPPSPVELAAPPIDHDANIINPPVDHNVRIPHSPRRRSPRLSVRPLPRRSPRRSPRLAARLSPRPGTPLVNHNRNRRHRHQRVWPYLIKRNLRMISPDENPRFWQKAFTLRDDLLQFMMPDCNLWDFLTTRKVLRQLIAHFDPAYYLRRRINKGELIEIYREIVSSEFGVIYG</sequence>
<protein>
    <recommendedName>
        <fullName evidence="5">Secreted protein</fullName>
    </recommendedName>
</protein>
<dbReference type="InParanoid" id="F4RL77"/>
<dbReference type="RefSeq" id="XP_007409819.1">
    <property type="nucleotide sequence ID" value="XM_007409757.1"/>
</dbReference>